<dbReference type="Proteomes" id="UP000005801">
    <property type="component" value="Unassembled WGS sequence"/>
</dbReference>
<evidence type="ECO:0000313" key="1">
    <source>
        <dbReference type="EMBL" id="EDM77345.1"/>
    </source>
</evidence>
<accession>A6G9Q9</accession>
<gene>
    <name evidence="1" type="ORF">PPSIR1_09745</name>
</gene>
<dbReference type="EMBL" id="ABCS01000047">
    <property type="protein sequence ID" value="EDM77345.1"/>
    <property type="molecule type" value="Genomic_DNA"/>
</dbReference>
<dbReference type="STRING" id="391625.PPSIR1_09745"/>
<reference evidence="1 2" key="1">
    <citation type="submission" date="2007-06" db="EMBL/GenBank/DDBJ databases">
        <authorList>
            <person name="Shimkets L."/>
            <person name="Ferriera S."/>
            <person name="Johnson J."/>
            <person name="Kravitz S."/>
            <person name="Beeson K."/>
            <person name="Sutton G."/>
            <person name="Rogers Y.-H."/>
            <person name="Friedman R."/>
            <person name="Frazier M."/>
            <person name="Venter J.C."/>
        </authorList>
    </citation>
    <scope>NUCLEOTIDE SEQUENCE [LARGE SCALE GENOMIC DNA]</scope>
    <source>
        <strain evidence="1 2">SIR-1</strain>
    </source>
</reference>
<evidence type="ECO:0000313" key="2">
    <source>
        <dbReference type="Proteomes" id="UP000005801"/>
    </source>
</evidence>
<keyword evidence="2" id="KW-1185">Reference proteome</keyword>
<proteinExistence type="predicted"/>
<name>A6G9Q9_9BACT</name>
<dbReference type="AlphaFoldDB" id="A6G9Q9"/>
<sequence>MAYEKIHQNTAITAQSLVLDQLRQGIEDALSEAAFSEDDGIDDGLMLVPEAGIEPPASVANMELHLPANLGGWLRDLALLRGVPLAYLIPDPRLLPLESIRLFHVDRGWVDRMIDGALSAANLGSLDMTYRLHTMVGIRDAIDESLDELVRWPGDEGHGYAYTDHWTAHEHDLPITGMLIRSELVRRWPELIVDGFRVDGALTDIDQRYRQRVRLLRKELLAKDLMIVLFAGSPRRVEVREPNVAVRFGVEAHGSGHRVNRRAQDGTYVDDQFVSVGFGDAPRRVLDVGKLADDIVPGSGAAPPSWVGLCLEQLPYVQVFEGGKVSDGSKVAGVLSKIPSRILGQRDELRLRNGHRLQLANQVRASTTTLNPKAPLGAREDD</sequence>
<organism evidence="1 2">
    <name type="scientific">Plesiocystis pacifica SIR-1</name>
    <dbReference type="NCBI Taxonomy" id="391625"/>
    <lineage>
        <taxon>Bacteria</taxon>
        <taxon>Pseudomonadati</taxon>
        <taxon>Myxococcota</taxon>
        <taxon>Polyangia</taxon>
        <taxon>Nannocystales</taxon>
        <taxon>Nannocystaceae</taxon>
        <taxon>Plesiocystis</taxon>
    </lineage>
</organism>
<protein>
    <submittedName>
        <fullName evidence="1">Uncharacterized protein</fullName>
    </submittedName>
</protein>
<dbReference type="RefSeq" id="WP_006973451.1">
    <property type="nucleotide sequence ID" value="NZ_ABCS01000047.1"/>
</dbReference>
<comment type="caution">
    <text evidence="1">The sequence shown here is derived from an EMBL/GenBank/DDBJ whole genome shotgun (WGS) entry which is preliminary data.</text>
</comment>
<dbReference type="OrthoDB" id="4846903at2"/>